<keyword evidence="2" id="KW-0560">Oxidoreductase</keyword>
<dbReference type="InterPro" id="IPR011032">
    <property type="entry name" value="GroES-like_sf"/>
</dbReference>
<protein>
    <recommendedName>
        <fullName evidence="3">Enoyl reductase (ER) domain-containing protein</fullName>
    </recommendedName>
</protein>
<evidence type="ECO:0000313" key="4">
    <source>
        <dbReference type="EMBL" id="KAK5954476.1"/>
    </source>
</evidence>
<reference evidence="4 5" key="1">
    <citation type="submission" date="2022-12" db="EMBL/GenBank/DDBJ databases">
        <title>Genomic features and morphological characterization of a novel Knufia sp. strain isolated from spacecraft assembly facility.</title>
        <authorList>
            <person name="Teixeira M."/>
            <person name="Chander A.M."/>
            <person name="Stajich J.E."/>
            <person name="Venkateswaran K."/>
        </authorList>
    </citation>
    <scope>NUCLEOTIDE SEQUENCE [LARGE SCALE GENOMIC DNA]</scope>
    <source>
        <strain evidence="4 5">FJI-L2-BK-P2</strain>
    </source>
</reference>
<proteinExistence type="inferred from homology"/>
<dbReference type="AlphaFoldDB" id="A0AAN8FAC4"/>
<feature type="domain" description="Enoyl reductase (ER)" evidence="3">
    <location>
        <begin position="16"/>
        <end position="340"/>
    </location>
</feature>
<dbReference type="Gene3D" id="3.40.50.720">
    <property type="entry name" value="NAD(P)-binding Rossmann-like Domain"/>
    <property type="match status" value="1"/>
</dbReference>
<evidence type="ECO:0000313" key="5">
    <source>
        <dbReference type="Proteomes" id="UP001316803"/>
    </source>
</evidence>
<comment type="caution">
    <text evidence="4">The sequence shown here is derived from an EMBL/GenBank/DDBJ whole genome shotgun (WGS) entry which is preliminary data.</text>
</comment>
<name>A0AAN8FAC4_9EURO</name>
<sequence length="353" mass="37783">MSSSETNSAAWLEAKGEPFVVREAPMPPATAPQEVVVRVHAVAINPIDAYRQARGIYTPTFPYILGFDAAGDVVSCGDEVSDVKPGDKFVALSDDLVANSSSHGFFQRFAIVGAGPVCKIPKDLSYEDACVLPMGVNTAAGMLFEKATLDLEWPTTDENQRAKRGHAGEVVVVWGASSSVGCNAVQLLKAAGYRAVATASKHNFDLVKECGADAVIDHTETDAVDQVCKWVEEQNLQSAGVTAMIINEEVLQKCAQVAQRLPGKKFVSTSLPRGVRPEPDLGEGITTSNCYGLSQPDLHKYIWKEWMPKALELGQLKCLPHPEVVGQGLEAINHACELILKGVSGKKLVVGGI</sequence>
<dbReference type="InterPro" id="IPR013154">
    <property type="entry name" value="ADH-like_N"/>
</dbReference>
<dbReference type="GO" id="GO:0016651">
    <property type="term" value="F:oxidoreductase activity, acting on NAD(P)H"/>
    <property type="evidence" value="ECO:0007669"/>
    <property type="project" value="InterPro"/>
</dbReference>
<gene>
    <name evidence="4" type="ORF">OHC33_004198</name>
</gene>
<evidence type="ECO:0000256" key="2">
    <source>
        <dbReference type="ARBA" id="ARBA00023002"/>
    </source>
</evidence>
<dbReference type="SUPFAM" id="SSF51735">
    <property type="entry name" value="NAD(P)-binding Rossmann-fold domains"/>
    <property type="match status" value="1"/>
</dbReference>
<dbReference type="EMBL" id="JAKLMC020000008">
    <property type="protein sequence ID" value="KAK5954476.1"/>
    <property type="molecule type" value="Genomic_DNA"/>
</dbReference>
<organism evidence="4 5">
    <name type="scientific">Knufia fluminis</name>
    <dbReference type="NCBI Taxonomy" id="191047"/>
    <lineage>
        <taxon>Eukaryota</taxon>
        <taxon>Fungi</taxon>
        <taxon>Dikarya</taxon>
        <taxon>Ascomycota</taxon>
        <taxon>Pezizomycotina</taxon>
        <taxon>Eurotiomycetes</taxon>
        <taxon>Chaetothyriomycetidae</taxon>
        <taxon>Chaetothyriales</taxon>
        <taxon>Trichomeriaceae</taxon>
        <taxon>Knufia</taxon>
    </lineage>
</organism>
<dbReference type="Pfam" id="PF08240">
    <property type="entry name" value="ADH_N"/>
    <property type="match status" value="1"/>
</dbReference>
<accession>A0AAN8FAC4</accession>
<dbReference type="Pfam" id="PF00107">
    <property type="entry name" value="ADH_zinc_N"/>
    <property type="match status" value="1"/>
</dbReference>
<keyword evidence="5" id="KW-1185">Reference proteome</keyword>
<dbReference type="PANTHER" id="PTHR45348">
    <property type="entry name" value="HYPOTHETICAL OXIDOREDUCTASE (EUROFUNG)"/>
    <property type="match status" value="1"/>
</dbReference>
<dbReference type="SUPFAM" id="SSF50129">
    <property type="entry name" value="GroES-like"/>
    <property type="match status" value="1"/>
</dbReference>
<evidence type="ECO:0000256" key="1">
    <source>
        <dbReference type="ARBA" id="ARBA00008072"/>
    </source>
</evidence>
<dbReference type="PANTHER" id="PTHR45348:SF2">
    <property type="entry name" value="ZINC-TYPE ALCOHOL DEHYDROGENASE-LIKE PROTEIN C2E1P3.01"/>
    <property type="match status" value="1"/>
</dbReference>
<dbReference type="Proteomes" id="UP001316803">
    <property type="component" value="Unassembled WGS sequence"/>
</dbReference>
<dbReference type="InterPro" id="IPR020843">
    <property type="entry name" value="ER"/>
</dbReference>
<dbReference type="CDD" id="cd08249">
    <property type="entry name" value="enoyl_reductase_like"/>
    <property type="match status" value="1"/>
</dbReference>
<evidence type="ECO:0000259" key="3">
    <source>
        <dbReference type="SMART" id="SM00829"/>
    </source>
</evidence>
<dbReference type="InterPro" id="IPR047122">
    <property type="entry name" value="Trans-enoyl_RdTase-like"/>
</dbReference>
<dbReference type="InterPro" id="IPR036291">
    <property type="entry name" value="NAD(P)-bd_dom_sf"/>
</dbReference>
<comment type="similarity">
    <text evidence="1">Belongs to the zinc-containing alcohol dehydrogenase family.</text>
</comment>
<dbReference type="Gene3D" id="3.90.180.10">
    <property type="entry name" value="Medium-chain alcohol dehydrogenases, catalytic domain"/>
    <property type="match status" value="1"/>
</dbReference>
<dbReference type="InterPro" id="IPR013149">
    <property type="entry name" value="ADH-like_C"/>
</dbReference>
<dbReference type="SMART" id="SM00829">
    <property type="entry name" value="PKS_ER"/>
    <property type="match status" value="1"/>
</dbReference>